<feature type="transmembrane region" description="Helical" evidence="1">
    <location>
        <begin position="92"/>
        <end position="115"/>
    </location>
</feature>
<sequence>MKLTGSKSFLLSIALIMSFVGALGAGVMLGTGLNWWLFAFFAAMAVLGSVCASKILKLVPDVGIIIKYNFPKDAGYYQKGKRKTAPVNDNDILYHLKMFLPFIQIGMFVFAAALFSGDSHDVPQRVESISFDGGQAELVIFDQGAFGSYADLRIYNSKAEHIESIHIRAEDAALTIDSIKGKDVYISYCNFPWNDTILAYDRVMLGESLIDHDNLKFNYHFRNIK</sequence>
<dbReference type="KEGG" id="pary:A4V02_07735"/>
<gene>
    <name evidence="2" type="ORF">A4V02_07735</name>
</gene>
<dbReference type="RefSeq" id="WP_068960933.1">
    <property type="nucleotide sequence ID" value="NZ_CAJTAP010000038.1"/>
</dbReference>
<accession>A0A1B1SA00</accession>
<reference evidence="3" key="1">
    <citation type="submission" date="2016-04" db="EMBL/GenBank/DDBJ databases">
        <title>Complete Genome Sequences of Twelve Strains of a Stable Defined Moderately Diverse Mouse Microbiota 2 (sDMDMm2).</title>
        <authorList>
            <person name="Uchimura Y."/>
            <person name="Wyss M."/>
            <person name="Brugiroux S."/>
            <person name="Limenitakis J.P."/>
            <person name="Stecher B."/>
            <person name="McCoy K.D."/>
            <person name="Macpherson A.J."/>
        </authorList>
    </citation>
    <scope>NUCLEOTIDE SEQUENCE [LARGE SCALE GENOMIC DNA]</scope>
    <source>
        <strain evidence="3">YL27</strain>
    </source>
</reference>
<organism evidence="2 3">
    <name type="scientific">Muribaculum intestinale</name>
    <dbReference type="NCBI Taxonomy" id="1796646"/>
    <lineage>
        <taxon>Bacteria</taxon>
        <taxon>Pseudomonadati</taxon>
        <taxon>Bacteroidota</taxon>
        <taxon>Bacteroidia</taxon>
        <taxon>Bacteroidales</taxon>
        <taxon>Muribaculaceae</taxon>
        <taxon>Muribaculum</taxon>
    </lineage>
</organism>
<proteinExistence type="predicted"/>
<evidence type="ECO:0000313" key="2">
    <source>
        <dbReference type="EMBL" id="ANU63626.1"/>
    </source>
</evidence>
<evidence type="ECO:0000313" key="3">
    <source>
        <dbReference type="Proteomes" id="UP000186351"/>
    </source>
</evidence>
<evidence type="ECO:0000256" key="1">
    <source>
        <dbReference type="SAM" id="Phobius"/>
    </source>
</evidence>
<dbReference type="GeneID" id="65536746"/>
<dbReference type="EMBL" id="CP015402">
    <property type="protein sequence ID" value="ANU63626.1"/>
    <property type="molecule type" value="Genomic_DNA"/>
</dbReference>
<protein>
    <submittedName>
        <fullName evidence="2">Uncharacterized protein</fullName>
    </submittedName>
</protein>
<keyword evidence="3" id="KW-1185">Reference proteome</keyword>
<accession>A0A1Z2XIP8</accession>
<dbReference type="AlphaFoldDB" id="A0A1B1SA00"/>
<dbReference type="STRING" id="1796646.A4V02_07735"/>
<dbReference type="Proteomes" id="UP000186351">
    <property type="component" value="Chromosome"/>
</dbReference>
<keyword evidence="1" id="KW-1133">Transmembrane helix</keyword>
<name>A0A1B1SA00_9BACT</name>
<dbReference type="OrthoDB" id="1493906at2"/>
<feature type="transmembrane region" description="Helical" evidence="1">
    <location>
        <begin position="35"/>
        <end position="56"/>
    </location>
</feature>
<feature type="transmembrane region" description="Helical" evidence="1">
    <location>
        <begin position="9"/>
        <end position="29"/>
    </location>
</feature>
<keyword evidence="1" id="KW-0472">Membrane</keyword>
<keyword evidence="1" id="KW-0812">Transmembrane</keyword>